<evidence type="ECO:0000313" key="2">
    <source>
        <dbReference type="Proteomes" id="UP000032120"/>
    </source>
</evidence>
<accession>A0A0D0IJN9</accession>
<dbReference type="Proteomes" id="UP000032120">
    <property type="component" value="Unassembled WGS sequence"/>
</dbReference>
<reference evidence="1 2" key="1">
    <citation type="submission" date="2015-01" db="EMBL/GenBank/DDBJ databases">
        <title>Draft genome sequence of Leucobacter komagatae strain VKM ST2845.</title>
        <authorList>
            <person name="Karlyshev A.V."/>
            <person name="Kudryashova E.B."/>
        </authorList>
    </citation>
    <scope>NUCLEOTIDE SEQUENCE [LARGE SCALE GENOMIC DNA]</scope>
    <source>
        <strain evidence="1 2">VKM ST2845</strain>
    </source>
</reference>
<gene>
    <name evidence="1" type="ORF">SD72_13025</name>
</gene>
<evidence type="ECO:0000313" key="1">
    <source>
        <dbReference type="EMBL" id="KIP51849.1"/>
    </source>
</evidence>
<organism evidence="1 2">
    <name type="scientific">Leucobacter komagatae</name>
    <dbReference type="NCBI Taxonomy" id="55969"/>
    <lineage>
        <taxon>Bacteria</taxon>
        <taxon>Bacillati</taxon>
        <taxon>Actinomycetota</taxon>
        <taxon>Actinomycetes</taxon>
        <taxon>Micrococcales</taxon>
        <taxon>Microbacteriaceae</taxon>
        <taxon>Leucobacter</taxon>
    </lineage>
</organism>
<dbReference type="SUPFAM" id="SSF88659">
    <property type="entry name" value="Sigma3 and sigma4 domains of RNA polymerase sigma factors"/>
    <property type="match status" value="1"/>
</dbReference>
<name>A0A0D0IJN9_9MICO</name>
<protein>
    <recommendedName>
        <fullName evidence="3">RNA polymerase sigma-70 region 4 domain-containing protein</fullName>
    </recommendedName>
</protein>
<dbReference type="AlphaFoldDB" id="A0A0D0IJN9"/>
<comment type="caution">
    <text evidence="1">The sequence shown here is derived from an EMBL/GenBank/DDBJ whole genome shotgun (WGS) entry which is preliminary data.</text>
</comment>
<dbReference type="EMBL" id="JXSQ01000021">
    <property type="protein sequence ID" value="KIP51849.1"/>
    <property type="molecule type" value="Genomic_DNA"/>
</dbReference>
<evidence type="ECO:0008006" key="3">
    <source>
        <dbReference type="Google" id="ProtNLM"/>
    </source>
</evidence>
<sequence>MLSGHGYTQQHIAQHFGISIRRVQQILYKQRTQETIKALDAKHEATLPVPVHASGKKYPSEYSANF</sequence>
<keyword evidence="2" id="KW-1185">Reference proteome</keyword>
<dbReference type="InterPro" id="IPR013324">
    <property type="entry name" value="RNA_pol_sigma_r3/r4-like"/>
</dbReference>
<proteinExistence type="predicted"/>